<dbReference type="Gene3D" id="3.90.10.10">
    <property type="entry name" value="Cytochrome C3"/>
    <property type="match status" value="1"/>
</dbReference>
<accession>A0A9X1VKB3</accession>
<gene>
    <name evidence="3" type="ORF">MON38_20050</name>
</gene>
<evidence type="ECO:0000256" key="2">
    <source>
        <dbReference type="SAM" id="Phobius"/>
    </source>
</evidence>
<dbReference type="Proteomes" id="UP001139193">
    <property type="component" value="Unassembled WGS sequence"/>
</dbReference>
<keyword evidence="4" id="KW-1185">Reference proteome</keyword>
<dbReference type="PANTHER" id="PTHR35038:SF8">
    <property type="entry name" value="C-TYPE POLYHEME CYTOCHROME OMCC"/>
    <property type="match status" value="1"/>
</dbReference>
<keyword evidence="2" id="KW-0812">Transmembrane</keyword>
<keyword evidence="2" id="KW-0472">Membrane</keyword>
<dbReference type="GO" id="GO:0016491">
    <property type="term" value="F:oxidoreductase activity"/>
    <property type="evidence" value="ECO:0007669"/>
    <property type="project" value="TreeGrafter"/>
</dbReference>
<comment type="caution">
    <text evidence="3">The sequence shown here is derived from an EMBL/GenBank/DDBJ whole genome shotgun (WGS) entry which is preliminary data.</text>
</comment>
<keyword evidence="1" id="KW-0732">Signal</keyword>
<dbReference type="EMBL" id="JALBGC010000006">
    <property type="protein sequence ID" value="MCI1189722.1"/>
    <property type="molecule type" value="Genomic_DNA"/>
</dbReference>
<evidence type="ECO:0000256" key="1">
    <source>
        <dbReference type="ARBA" id="ARBA00022729"/>
    </source>
</evidence>
<sequence length="268" mass="28929">MVQLTPKNWAQLLGLTVGVVALLVASLVHFGIRPPTVATWQRQVSPGHLSAAHAMLASNCAACHTPVMGVDVAKCISCHGGNKTLLARQPTAFHATIGNCAACHGEHQGRNANLRTMDHPALARVGIKFVSAGKETPQYLLDEQLPADHPLLTTLEAKLNCSSCHNAKYAPHFGLMGKNCASCHGTAQWTIPKFQHPSVLSISCNQCHKPPPSHLMMHFAMVDKAVVEQGRVEDQVCCGGNVLVAQCYKCHQTTSWNDIKGVGFYKHH</sequence>
<proteinExistence type="predicted"/>
<protein>
    <submittedName>
        <fullName evidence="3">Cytochrome c3 family protein</fullName>
    </submittedName>
</protein>
<dbReference type="PANTHER" id="PTHR35038">
    <property type="entry name" value="DISSIMILATORY SULFITE REDUCTASE SIRA"/>
    <property type="match status" value="1"/>
</dbReference>
<dbReference type="InterPro" id="IPR051829">
    <property type="entry name" value="Multiheme_Cytochr_ET"/>
</dbReference>
<dbReference type="CDD" id="cd08168">
    <property type="entry name" value="Cytochrom_C3"/>
    <property type="match status" value="1"/>
</dbReference>
<keyword evidence="2" id="KW-1133">Transmembrane helix</keyword>
<dbReference type="InterPro" id="IPR036280">
    <property type="entry name" value="Multihaem_cyt_sf"/>
</dbReference>
<organism evidence="3 4">
    <name type="scientific">Hymenobacter cyanobacteriorum</name>
    <dbReference type="NCBI Taxonomy" id="2926463"/>
    <lineage>
        <taxon>Bacteria</taxon>
        <taxon>Pseudomonadati</taxon>
        <taxon>Bacteroidota</taxon>
        <taxon>Cytophagia</taxon>
        <taxon>Cytophagales</taxon>
        <taxon>Hymenobacteraceae</taxon>
        <taxon>Hymenobacter</taxon>
    </lineage>
</organism>
<dbReference type="RefSeq" id="WP_241937936.1">
    <property type="nucleotide sequence ID" value="NZ_JALBGC010000006.1"/>
</dbReference>
<dbReference type="AlphaFoldDB" id="A0A9X1VKB3"/>
<evidence type="ECO:0000313" key="4">
    <source>
        <dbReference type="Proteomes" id="UP001139193"/>
    </source>
</evidence>
<feature type="transmembrane region" description="Helical" evidence="2">
    <location>
        <begin position="12"/>
        <end position="32"/>
    </location>
</feature>
<name>A0A9X1VKB3_9BACT</name>
<evidence type="ECO:0000313" key="3">
    <source>
        <dbReference type="EMBL" id="MCI1189722.1"/>
    </source>
</evidence>
<dbReference type="SUPFAM" id="SSF48695">
    <property type="entry name" value="Multiheme cytochromes"/>
    <property type="match status" value="1"/>
</dbReference>
<reference evidence="3" key="1">
    <citation type="submission" date="2022-03" db="EMBL/GenBank/DDBJ databases">
        <title>Bacterial whole genome sequence for Hymenobacter sp. DH14.</title>
        <authorList>
            <person name="Le V."/>
        </authorList>
    </citation>
    <scope>NUCLEOTIDE SEQUENCE</scope>
    <source>
        <strain evidence="3">DH14</strain>
    </source>
</reference>